<proteinExistence type="predicted"/>
<evidence type="ECO:0000256" key="1">
    <source>
        <dbReference type="ARBA" id="ARBA00022649"/>
    </source>
</evidence>
<keyword evidence="3" id="KW-1185">Reference proteome</keyword>
<dbReference type="Pfam" id="PF05016">
    <property type="entry name" value="ParE_toxin"/>
    <property type="match status" value="1"/>
</dbReference>
<dbReference type="InterPro" id="IPR035093">
    <property type="entry name" value="RelE/ParE_toxin_dom_sf"/>
</dbReference>
<dbReference type="InterPro" id="IPR007712">
    <property type="entry name" value="RelE/ParE_toxin"/>
</dbReference>
<name>A0A4U5TT25_9FLAO</name>
<organism evidence="2 3">
    <name type="scientific">Mesohalobacter halotolerans</name>
    <dbReference type="NCBI Taxonomy" id="1883405"/>
    <lineage>
        <taxon>Bacteria</taxon>
        <taxon>Pseudomonadati</taxon>
        <taxon>Bacteroidota</taxon>
        <taxon>Flavobacteriia</taxon>
        <taxon>Flavobacteriales</taxon>
        <taxon>Flavobacteriaceae</taxon>
        <taxon>Mesohalobacter</taxon>
    </lineage>
</organism>
<comment type="caution">
    <text evidence="2">The sequence shown here is derived from an EMBL/GenBank/DDBJ whole genome shotgun (WGS) entry which is preliminary data.</text>
</comment>
<sequence>MVRINWTFQSKNDLKEIAEYISKDSKLYAKRQILTIRNRTHILKTQSYTGRIVSKNRIDILTIHHSARNLKQRNIE</sequence>
<dbReference type="OrthoDB" id="5574284at2"/>
<dbReference type="RefSeq" id="WP_138931201.1">
    <property type="nucleotide sequence ID" value="NZ_SWMU01000001.1"/>
</dbReference>
<accession>A0A4U5TT25</accession>
<dbReference type="EMBL" id="SWMU01000001">
    <property type="protein sequence ID" value="TKS57500.1"/>
    <property type="molecule type" value="Genomic_DNA"/>
</dbReference>
<dbReference type="Gene3D" id="3.30.2310.20">
    <property type="entry name" value="RelE-like"/>
    <property type="match status" value="1"/>
</dbReference>
<evidence type="ECO:0008006" key="4">
    <source>
        <dbReference type="Google" id="ProtNLM"/>
    </source>
</evidence>
<evidence type="ECO:0000313" key="3">
    <source>
        <dbReference type="Proteomes" id="UP000306552"/>
    </source>
</evidence>
<gene>
    <name evidence="2" type="ORF">FCN74_03525</name>
</gene>
<evidence type="ECO:0000313" key="2">
    <source>
        <dbReference type="EMBL" id="TKS57500.1"/>
    </source>
</evidence>
<dbReference type="AlphaFoldDB" id="A0A4U5TT25"/>
<protein>
    <recommendedName>
        <fullName evidence="4">Type II toxin-antitoxin system RelE/ParE family toxin</fullName>
    </recommendedName>
</protein>
<reference evidence="2 3" key="1">
    <citation type="submission" date="2019-04" db="EMBL/GenBank/DDBJ databases">
        <title>Psychroflexus halotolerans sp. nov., isolated from a marine solar saltern.</title>
        <authorList>
            <person name="Feng X."/>
        </authorList>
    </citation>
    <scope>NUCLEOTIDE SEQUENCE [LARGE SCALE GENOMIC DNA]</scope>
    <source>
        <strain evidence="2 3">WDS2C27</strain>
    </source>
</reference>
<keyword evidence="1" id="KW-1277">Toxin-antitoxin system</keyword>
<dbReference type="Proteomes" id="UP000306552">
    <property type="component" value="Unassembled WGS sequence"/>
</dbReference>